<organism evidence="3 4">
    <name type="scientific">Neocallimastix californiae</name>
    <dbReference type="NCBI Taxonomy" id="1754190"/>
    <lineage>
        <taxon>Eukaryota</taxon>
        <taxon>Fungi</taxon>
        <taxon>Fungi incertae sedis</taxon>
        <taxon>Chytridiomycota</taxon>
        <taxon>Chytridiomycota incertae sedis</taxon>
        <taxon>Neocallimastigomycetes</taxon>
        <taxon>Neocallimastigales</taxon>
        <taxon>Neocallimastigaceae</taxon>
        <taxon>Neocallimastix</taxon>
    </lineage>
</organism>
<keyword evidence="4" id="KW-1185">Reference proteome</keyword>
<proteinExistence type="predicted"/>
<feature type="region of interest" description="Disordered" evidence="2">
    <location>
        <begin position="92"/>
        <end position="117"/>
    </location>
</feature>
<dbReference type="OrthoDB" id="10529967at2759"/>
<evidence type="ECO:0000256" key="1">
    <source>
        <dbReference type="SAM" id="Coils"/>
    </source>
</evidence>
<gene>
    <name evidence="3" type="ORF">LY90DRAFT_701268</name>
</gene>
<dbReference type="Proteomes" id="UP000193920">
    <property type="component" value="Unassembled WGS sequence"/>
</dbReference>
<feature type="coiled-coil region" evidence="1">
    <location>
        <begin position="51"/>
        <end position="78"/>
    </location>
</feature>
<comment type="caution">
    <text evidence="3">The sequence shown here is derived from an EMBL/GenBank/DDBJ whole genome shotgun (WGS) entry which is preliminary data.</text>
</comment>
<protein>
    <submittedName>
        <fullName evidence="3">Uncharacterized protein</fullName>
    </submittedName>
</protein>
<dbReference type="AlphaFoldDB" id="A0A1Y2DMW7"/>
<sequence length="915" mass="106056">MRKKEHISNCEIAKKIIPFYNSYNYAGLRTKGNRYAHDDFCVSDDEFDEEEEIESENNQEFENEIEDEEIKINDGSVQEYSSENINNNIIKDNDSDIYSKTSSNDERQSKKKKKRKNVILESSYESDENEVDEKLSKTTYNNDEILDDNDLEILSSSPVLPSIETCMEDLFSNTSLKEKKLTKKIINEKGKNNIIMNNNYKSIQDNMTENDDKLLTNNKCTKDPLNLFSDELNDSVDMLIHNSSNKYENFENKKNSIIDDDFTINEDLLGINSSASSITHNKNNLDNCINKNKDPLNLFSNDIGSTSNEPFKNSLNIEKISNKNIKNKLKNKIPMDNENSIKEELNNEQINNEYCAHNKNEDNENINKDNDNELLSSENTNDELKDLYNLFSNDIKNSSNIDSDEEFIMSPNQDCNNNDKICVKDLYSTSNIKNNEDSIDLIINDNEDSPNNDIFNIFEDYDKENKKILSNEPKNNFDSKNSKSSKAKAEMALVRLFDNEVNEPASSNNINLENYEDNNDVFPFEELKKLFNEDKKKDNSSTCSCINIDNEIEDIKFDYIDNDTKRREIKSLSHSRRRHKPKKNKLDFYFKELPSSSASSSSSPASSSRMSENENNKIKLTYSPLYYNIEKNKKRINEDDIENISSLKNPFLISKKQKIEKTGIGLSHQDEQSSLNNVLLKFESNDKPKKSLVDTLSKSKQKQKRQVSLLTLFSQSEKKSKDKTDEKTNDYNSIIDSLSNPKKIPSQFNGLHKSSFINQHKSSLNINNRIRIKSRQSKLSVIDNINYIEPSVYMLKYTEKENNDNGKTYHKLRKRNLQPNIQFECQKVLNTFQPRHNKINHVIINKDSTMNSNSQSVINDSYDLMKSNLIKRKSHHFLINSFEGTNNQNNNVKTDTEWPGVGWKNYFQNSIENTF</sequence>
<reference evidence="3 4" key="1">
    <citation type="submission" date="2016-08" db="EMBL/GenBank/DDBJ databases">
        <title>A Parts List for Fungal Cellulosomes Revealed by Comparative Genomics.</title>
        <authorList>
            <consortium name="DOE Joint Genome Institute"/>
            <person name="Haitjema C.H."/>
            <person name="Gilmore S.P."/>
            <person name="Henske J.K."/>
            <person name="Solomon K.V."/>
            <person name="De Groot R."/>
            <person name="Kuo A."/>
            <person name="Mondo S.J."/>
            <person name="Salamov A.A."/>
            <person name="Labutti K."/>
            <person name="Zhao Z."/>
            <person name="Chiniquy J."/>
            <person name="Barry K."/>
            <person name="Brewer H.M."/>
            <person name="Purvine S.O."/>
            <person name="Wright A.T."/>
            <person name="Boxma B."/>
            <person name="Van Alen T."/>
            <person name="Hackstein J.H."/>
            <person name="Baker S.E."/>
            <person name="Grigoriev I.V."/>
            <person name="O'Malley M.A."/>
        </authorList>
    </citation>
    <scope>NUCLEOTIDE SEQUENCE [LARGE SCALE GENOMIC DNA]</scope>
    <source>
        <strain evidence="3 4">G1</strain>
    </source>
</reference>
<accession>A0A1Y2DMW7</accession>
<name>A0A1Y2DMW7_9FUNG</name>
<feature type="region of interest" description="Disordered" evidence="2">
    <location>
        <begin position="594"/>
        <end position="613"/>
    </location>
</feature>
<evidence type="ECO:0000313" key="4">
    <source>
        <dbReference type="Proteomes" id="UP000193920"/>
    </source>
</evidence>
<evidence type="ECO:0000256" key="2">
    <source>
        <dbReference type="SAM" id="MobiDB-lite"/>
    </source>
</evidence>
<keyword evidence="1" id="KW-0175">Coiled coil</keyword>
<feature type="compositionally biased region" description="Low complexity" evidence="2">
    <location>
        <begin position="594"/>
        <end position="608"/>
    </location>
</feature>
<evidence type="ECO:0000313" key="3">
    <source>
        <dbReference type="EMBL" id="ORY60486.1"/>
    </source>
</evidence>
<dbReference type="EMBL" id="MCOG01000061">
    <property type="protein sequence ID" value="ORY60486.1"/>
    <property type="molecule type" value="Genomic_DNA"/>
</dbReference>